<dbReference type="GO" id="GO:0008677">
    <property type="term" value="F:2-dehydropantoate 2-reductase activity"/>
    <property type="evidence" value="ECO:0007669"/>
    <property type="project" value="UniProtKB-EC"/>
</dbReference>
<evidence type="ECO:0000256" key="3">
    <source>
        <dbReference type="ARBA" id="ARBA00013014"/>
    </source>
</evidence>
<keyword evidence="4 10" id="KW-0521">NADP</keyword>
<dbReference type="InterPro" id="IPR013328">
    <property type="entry name" value="6PGD_dom2"/>
</dbReference>
<sequence>MTKGIKDPRGKLSGIAMKIYVLGAGAIGSLFGALLARAGNDVLLVGRRPHVEAIQRDGLKVIGVEEFTVDIDAAVEIPEEPPDLIVLATKSYSTAEALEAAKKAIGERTWIMSIQNGLGNEEKALKYTKNVIGAVTTNGAMLEAPGRVKWTGKGITVLGLYPRGRHPFVEEVKEEMRRAGLEAFVTENAAGWKWAKAIVNSAVNPIGALLEVKNGYLLENESLLSIVMEVVKEGCRVALQNGIEFEVPPMELLFQTLERTRENYNSMLQDIWRGKRTEVDYINGKIVEYAGAVGLEAPMNELLWALIRGKEALAAGGKNADTGRKGG</sequence>
<feature type="transmembrane region" description="Helical" evidence="11">
    <location>
        <begin position="20"/>
        <end position="39"/>
    </location>
</feature>
<dbReference type="PANTHER" id="PTHR43765">
    <property type="entry name" value="2-DEHYDROPANTOATE 2-REDUCTASE-RELATED"/>
    <property type="match status" value="1"/>
</dbReference>
<dbReference type="GO" id="GO:0015937">
    <property type="term" value="P:coenzyme A biosynthetic process"/>
    <property type="evidence" value="ECO:0007669"/>
    <property type="project" value="UniProtKB-UniPathway"/>
</dbReference>
<dbReference type="GO" id="GO:0005737">
    <property type="term" value="C:cytoplasm"/>
    <property type="evidence" value="ECO:0007669"/>
    <property type="project" value="TreeGrafter"/>
</dbReference>
<feature type="domain" description="Ketopantoate reductase N-terminal" evidence="12">
    <location>
        <begin position="19"/>
        <end position="162"/>
    </location>
</feature>
<dbReference type="EMBL" id="CP002779">
    <property type="protein sequence ID" value="AEH24424.1"/>
    <property type="molecule type" value="Genomic_DNA"/>
</dbReference>
<comment type="similarity">
    <text evidence="2 10">Belongs to the ketopantoate reductase family.</text>
</comment>
<dbReference type="KEGG" id="pya:PYCH_07360"/>
<dbReference type="NCBIfam" id="TIGR00745">
    <property type="entry name" value="apbA_panE"/>
    <property type="match status" value="1"/>
</dbReference>
<dbReference type="InterPro" id="IPR013752">
    <property type="entry name" value="KPA_reductase"/>
</dbReference>
<dbReference type="EC" id="1.1.1.169" evidence="3 10"/>
<evidence type="ECO:0000256" key="1">
    <source>
        <dbReference type="ARBA" id="ARBA00004724"/>
    </source>
</evidence>
<dbReference type="GO" id="GO:0050661">
    <property type="term" value="F:NADP binding"/>
    <property type="evidence" value="ECO:0007669"/>
    <property type="project" value="TreeGrafter"/>
</dbReference>
<keyword evidence="11" id="KW-0472">Membrane</keyword>
<evidence type="ECO:0000256" key="5">
    <source>
        <dbReference type="ARBA" id="ARBA00022993"/>
    </source>
</evidence>
<comment type="catalytic activity">
    <reaction evidence="8">
        <text>(R)-pantoate + NADP(+) = 2-dehydropantoate + NADPH + H(+)</text>
        <dbReference type="Rhea" id="RHEA:16233"/>
        <dbReference type="ChEBI" id="CHEBI:11561"/>
        <dbReference type="ChEBI" id="CHEBI:15378"/>
        <dbReference type="ChEBI" id="CHEBI:15980"/>
        <dbReference type="ChEBI" id="CHEBI:57783"/>
        <dbReference type="ChEBI" id="CHEBI:58349"/>
        <dbReference type="EC" id="1.1.1.169"/>
    </reaction>
    <physiologicalReaction direction="right-to-left" evidence="8">
        <dbReference type="Rhea" id="RHEA:16235"/>
    </physiologicalReaction>
</comment>
<evidence type="ECO:0000313" key="14">
    <source>
        <dbReference type="EMBL" id="AEH24424.1"/>
    </source>
</evidence>
<dbReference type="GO" id="GO:0015940">
    <property type="term" value="P:pantothenate biosynthetic process"/>
    <property type="evidence" value="ECO:0007669"/>
    <property type="project" value="InterPro"/>
</dbReference>
<evidence type="ECO:0000256" key="11">
    <source>
        <dbReference type="SAM" id="Phobius"/>
    </source>
</evidence>
<evidence type="ECO:0000259" key="13">
    <source>
        <dbReference type="Pfam" id="PF08546"/>
    </source>
</evidence>
<accession>F8AIU9</accession>
<gene>
    <name evidence="14" type="ordered locus">PYCH_07360</name>
</gene>
<evidence type="ECO:0000256" key="7">
    <source>
        <dbReference type="ARBA" id="ARBA00032024"/>
    </source>
</evidence>
<keyword evidence="15" id="KW-1185">Reference proteome</keyword>
<evidence type="ECO:0000256" key="9">
    <source>
        <dbReference type="ARBA" id="ARBA00048196"/>
    </source>
</evidence>
<evidence type="ECO:0000313" key="15">
    <source>
        <dbReference type="Proteomes" id="UP000008386"/>
    </source>
</evidence>
<keyword evidence="6 10" id="KW-0560">Oxidoreductase</keyword>
<proteinExistence type="inferred from homology"/>
<evidence type="ECO:0000259" key="12">
    <source>
        <dbReference type="Pfam" id="PF02558"/>
    </source>
</evidence>
<name>F8AIU9_PYRYC</name>
<dbReference type="Pfam" id="PF08546">
    <property type="entry name" value="ApbA_C"/>
    <property type="match status" value="1"/>
</dbReference>
<comment type="catalytic activity">
    <reaction evidence="9">
        <text>(R)-pantoate + NAD(+) = 2-dehydropantoate + NADH + H(+)</text>
        <dbReference type="Rhea" id="RHEA:61292"/>
        <dbReference type="ChEBI" id="CHEBI:11561"/>
        <dbReference type="ChEBI" id="CHEBI:15378"/>
        <dbReference type="ChEBI" id="CHEBI:15980"/>
        <dbReference type="ChEBI" id="CHEBI:57540"/>
        <dbReference type="ChEBI" id="CHEBI:57945"/>
    </reaction>
    <physiologicalReaction direction="right-to-left" evidence="9">
        <dbReference type="Rhea" id="RHEA:61294"/>
    </physiologicalReaction>
</comment>
<dbReference type="NCBIfam" id="NF005092">
    <property type="entry name" value="PRK06522.2-3"/>
    <property type="match status" value="1"/>
</dbReference>
<reference evidence="14 15" key="1">
    <citation type="journal article" date="2011" name="J. Bacteriol.">
        <title>Complete genome sequence of the obligate piezophilic hyperthermophilic archaeon Pyrococcus yayanosii CH1.</title>
        <authorList>
            <person name="Jun X."/>
            <person name="Lupeng L."/>
            <person name="Minjuan X."/>
            <person name="Oger P."/>
            <person name="Fengping W."/>
            <person name="Jebbar M."/>
            <person name="Xiang X."/>
        </authorList>
    </citation>
    <scope>NUCLEOTIDE SEQUENCE [LARGE SCALE GENOMIC DNA]</scope>
    <source>
        <strain evidence="15">CH1 / JCM 16557</strain>
    </source>
</reference>
<evidence type="ECO:0000256" key="6">
    <source>
        <dbReference type="ARBA" id="ARBA00023002"/>
    </source>
</evidence>
<dbReference type="InterPro" id="IPR008927">
    <property type="entry name" value="6-PGluconate_DH-like_C_sf"/>
</dbReference>
<dbReference type="eggNOG" id="arCOG04139">
    <property type="taxonomic scope" value="Archaea"/>
</dbReference>
<evidence type="ECO:0000256" key="10">
    <source>
        <dbReference type="RuleBase" id="RU362068"/>
    </source>
</evidence>
<feature type="domain" description="Ketopantoate reductase C-terminal" evidence="13">
    <location>
        <begin position="190"/>
        <end position="311"/>
    </location>
</feature>
<dbReference type="AlphaFoldDB" id="F8AIU9"/>
<dbReference type="HOGENOM" id="CLU_031468_0_1_2"/>
<evidence type="ECO:0000256" key="4">
    <source>
        <dbReference type="ARBA" id="ARBA00022857"/>
    </source>
</evidence>
<dbReference type="SUPFAM" id="SSF51735">
    <property type="entry name" value="NAD(P)-binding Rossmann-fold domains"/>
    <property type="match status" value="1"/>
</dbReference>
<keyword evidence="11" id="KW-1133">Transmembrane helix</keyword>
<dbReference type="Pfam" id="PF02558">
    <property type="entry name" value="ApbA"/>
    <property type="match status" value="1"/>
</dbReference>
<keyword evidence="5 10" id="KW-0173">Coenzyme A biosynthesis</keyword>
<dbReference type="SUPFAM" id="SSF48179">
    <property type="entry name" value="6-phosphogluconate dehydrogenase C-terminal domain-like"/>
    <property type="match status" value="1"/>
</dbReference>
<dbReference type="STRING" id="529709.PYCH_07360"/>
<evidence type="ECO:0000256" key="8">
    <source>
        <dbReference type="ARBA" id="ARBA00047506"/>
    </source>
</evidence>
<dbReference type="Gene3D" id="1.10.1040.10">
    <property type="entry name" value="N-(1-d-carboxylethyl)-l-norvaline Dehydrogenase, domain 2"/>
    <property type="match status" value="1"/>
</dbReference>
<organism evidence="14 15">
    <name type="scientific">Pyrococcus yayanosii (strain CH1 / JCM 16557)</name>
    <dbReference type="NCBI Taxonomy" id="529709"/>
    <lineage>
        <taxon>Archaea</taxon>
        <taxon>Methanobacteriati</taxon>
        <taxon>Methanobacteriota</taxon>
        <taxon>Thermococci</taxon>
        <taxon>Thermococcales</taxon>
        <taxon>Thermococcaceae</taxon>
        <taxon>Pyrococcus</taxon>
    </lineage>
</organism>
<dbReference type="InterPro" id="IPR050838">
    <property type="entry name" value="Ketopantoate_reductase"/>
</dbReference>
<evidence type="ECO:0000256" key="2">
    <source>
        <dbReference type="ARBA" id="ARBA00007870"/>
    </source>
</evidence>
<dbReference type="InterPro" id="IPR036291">
    <property type="entry name" value="NAD(P)-bd_dom_sf"/>
</dbReference>
<dbReference type="PANTHER" id="PTHR43765:SF2">
    <property type="entry name" value="2-DEHYDROPANTOATE 2-REDUCTASE"/>
    <property type="match status" value="1"/>
</dbReference>
<dbReference type="Proteomes" id="UP000008386">
    <property type="component" value="Chromosome"/>
</dbReference>
<dbReference type="InterPro" id="IPR013332">
    <property type="entry name" value="KPR_N"/>
</dbReference>
<dbReference type="UniPathway" id="UPA00241"/>
<keyword evidence="11" id="KW-0812">Transmembrane</keyword>
<comment type="pathway">
    <text evidence="1 10">Cofactor biosynthesis; coenzyme A biosynthesis.</text>
</comment>
<dbReference type="Gene3D" id="3.40.50.720">
    <property type="entry name" value="NAD(P)-binding Rossmann-like Domain"/>
    <property type="match status" value="1"/>
</dbReference>
<protein>
    <recommendedName>
        <fullName evidence="3 10">2-dehydropantoate 2-reductase</fullName>
        <ecNumber evidence="3 10">1.1.1.169</ecNumber>
    </recommendedName>
    <alternativeName>
        <fullName evidence="7 10">Ketopantoate reductase</fullName>
    </alternativeName>
</protein>
<comment type="function">
    <text evidence="10">Catalyzes the NADPH-dependent reduction of ketopantoate into pantoic acid.</text>
</comment>
<dbReference type="InterPro" id="IPR003710">
    <property type="entry name" value="ApbA"/>
</dbReference>